<sequence length="47" mass="5267">MDRLGHVRSGVSDEFKRPSIAPRESQKIFRLLYAASHASGRLRACPV</sequence>
<keyword evidence="2" id="KW-1185">Reference proteome</keyword>
<proteinExistence type="predicted"/>
<dbReference type="STRING" id="758793.BRPE64_BCDS11870"/>
<name>R4WMK7_9BURK</name>
<dbReference type="AlphaFoldDB" id="R4WMK7"/>
<protein>
    <submittedName>
        <fullName evidence="1">Uncharacterized protein</fullName>
    </submittedName>
</protein>
<dbReference type="PATRIC" id="fig|758793.3.peg.4097"/>
<organism evidence="1 2">
    <name type="scientific">Caballeronia insecticola</name>
    <dbReference type="NCBI Taxonomy" id="758793"/>
    <lineage>
        <taxon>Bacteria</taxon>
        <taxon>Pseudomonadati</taxon>
        <taxon>Pseudomonadota</taxon>
        <taxon>Betaproteobacteria</taxon>
        <taxon>Burkholderiales</taxon>
        <taxon>Burkholderiaceae</taxon>
        <taxon>Caballeronia</taxon>
    </lineage>
</organism>
<dbReference type="EMBL" id="AP013059">
    <property type="protein sequence ID" value="BAN25848.1"/>
    <property type="molecule type" value="Genomic_DNA"/>
</dbReference>
<reference evidence="1 2" key="2">
    <citation type="journal article" date="2018" name="Int. J. Syst. Evol. Microbiol.">
        <title>Burkholderia insecticola sp. nov., a gut symbiotic bacterium of the bean bug Riptortus pedestris.</title>
        <authorList>
            <person name="Takeshita K."/>
            <person name="Tamaki H."/>
            <person name="Ohbayashi T."/>
            <person name="Meng X.-Y."/>
            <person name="Sone T."/>
            <person name="Mitani Y."/>
            <person name="Peeters C."/>
            <person name="Kikuchi Y."/>
            <person name="Vandamme P."/>
        </authorList>
    </citation>
    <scope>NUCLEOTIDE SEQUENCE [LARGE SCALE GENOMIC DNA]</scope>
    <source>
        <strain evidence="1">RPE64</strain>
    </source>
</reference>
<dbReference type="HOGENOM" id="CLU_3165529_0_0_4"/>
<evidence type="ECO:0000313" key="1">
    <source>
        <dbReference type="EMBL" id="BAN25848.1"/>
    </source>
</evidence>
<dbReference type="KEGG" id="buo:BRPE64_BCDS11870"/>
<evidence type="ECO:0000313" key="2">
    <source>
        <dbReference type="Proteomes" id="UP000013966"/>
    </source>
</evidence>
<gene>
    <name evidence="1" type="ORF">BRPE64_BCDS11870</name>
</gene>
<accession>R4WMK7</accession>
<dbReference type="Proteomes" id="UP000013966">
    <property type="component" value="Chromosome 2"/>
</dbReference>
<reference evidence="1 2" key="1">
    <citation type="journal article" date="2013" name="Genome Announc.">
        <title>Complete Genome Sequence of Burkholderia sp. Strain RPE64, Bacterial Symbiont of the Bean Bug Riptortus pedestris.</title>
        <authorList>
            <person name="Shibata T.F."/>
            <person name="Maeda T."/>
            <person name="Nikoh N."/>
            <person name="Yamaguchi K."/>
            <person name="Oshima K."/>
            <person name="Hattori M."/>
            <person name="Nishiyama T."/>
            <person name="Hasebe M."/>
            <person name="Fukatsu T."/>
            <person name="Kikuchi Y."/>
            <person name="Shigenobu S."/>
        </authorList>
    </citation>
    <scope>NUCLEOTIDE SEQUENCE [LARGE SCALE GENOMIC DNA]</scope>
</reference>